<geneLocation type="plasmid" evidence="3">
    <name>pLUH02</name>
</geneLocation>
<evidence type="ECO:0000313" key="3">
    <source>
        <dbReference type="EMBL" id="AYK28119.1"/>
    </source>
</evidence>
<proteinExistence type="predicted"/>
<organism evidence="3">
    <name type="scientific">Staphylococcus aureus</name>
    <dbReference type="NCBI Taxonomy" id="1280"/>
    <lineage>
        <taxon>Bacteria</taxon>
        <taxon>Bacillati</taxon>
        <taxon>Bacillota</taxon>
        <taxon>Bacilli</taxon>
        <taxon>Bacillales</taxon>
        <taxon>Staphylococcaceae</taxon>
        <taxon>Staphylococcus</taxon>
    </lineage>
</organism>
<dbReference type="AlphaFoldDB" id="A0A499S321"/>
<dbReference type="EMBL" id="MH785232">
    <property type="protein sequence ID" value="AYK27844.1"/>
    <property type="molecule type" value="Genomic_DNA"/>
</dbReference>
<keyword evidence="3" id="KW-0614">Plasmid</keyword>
<keyword evidence="1" id="KW-0812">Transmembrane</keyword>
<protein>
    <submittedName>
        <fullName evidence="3">Uncharacterized protein</fullName>
    </submittedName>
</protein>
<gene>
    <name evidence="3" type="ORF">BJL67_f00125</name>
    <name evidence="2" type="ORF">BJL68_f00160</name>
</gene>
<dbReference type="EMBL" id="MH785250">
    <property type="protein sequence ID" value="AYK28119.1"/>
    <property type="molecule type" value="Genomic_DNA"/>
</dbReference>
<feature type="transmembrane region" description="Helical" evidence="1">
    <location>
        <begin position="6"/>
        <end position="38"/>
    </location>
</feature>
<keyword evidence="1" id="KW-0472">Membrane</keyword>
<keyword evidence="1" id="KW-1133">Transmembrane helix</keyword>
<evidence type="ECO:0000313" key="2">
    <source>
        <dbReference type="EMBL" id="AYK27844.1"/>
    </source>
</evidence>
<accession>A0A499S321</accession>
<name>A0A499S321_STAAU</name>
<sequence>MSYFEMLMVVLTIMSLVLISNQNSECIVYIIGVTIIYIRKIKVLYKRII</sequence>
<evidence type="ECO:0000256" key="1">
    <source>
        <dbReference type="SAM" id="Phobius"/>
    </source>
</evidence>
<reference evidence="3" key="1">
    <citation type="journal article" date="2019" name="Front. Microbiol.">
        <title>Prevalence of Antibiotic and Heavy Metal Resistance Determinants and Virulence-Related Genetic Elements in Plasmids of Staphylococcus aureus.</title>
        <authorList>
            <person name="Bukowski M."/>
            <person name="Piwowarczyk R."/>
            <person name="Madry A."/>
            <person name="Zagorski-Przybylo R."/>
            <person name="Hydzik M."/>
            <person name="Wladyka B."/>
        </authorList>
    </citation>
    <scope>NUCLEOTIDE SEQUENCE</scope>
    <source>
        <strain evidence="3">Ch3</strain>
        <strain evidence="2">Ch5</strain>
        <plasmid evidence="3">pLUH02</plasmid>
    </source>
</reference>